<dbReference type="Gene3D" id="3.40.190.150">
    <property type="entry name" value="Bordetella uptake gene, domain 1"/>
    <property type="match status" value="1"/>
</dbReference>
<dbReference type="SUPFAM" id="SSF53850">
    <property type="entry name" value="Periplasmic binding protein-like II"/>
    <property type="match status" value="1"/>
</dbReference>
<dbReference type="OrthoDB" id="8678477at2"/>
<dbReference type="RefSeq" id="WP_130355886.1">
    <property type="nucleotide sequence ID" value="NZ_SGXC01000001.1"/>
</dbReference>
<evidence type="ECO:0000313" key="2">
    <source>
        <dbReference type="EMBL" id="RZS84531.1"/>
    </source>
</evidence>
<reference evidence="2 3" key="1">
    <citation type="submission" date="2019-02" db="EMBL/GenBank/DDBJ databases">
        <title>Genomic Encyclopedia of Type Strains, Phase IV (KMG-IV): sequencing the most valuable type-strain genomes for metagenomic binning, comparative biology and taxonomic classification.</title>
        <authorList>
            <person name="Goeker M."/>
        </authorList>
    </citation>
    <scope>NUCLEOTIDE SEQUENCE [LARGE SCALE GENOMIC DNA]</scope>
    <source>
        <strain evidence="2 3">K24</strain>
    </source>
</reference>
<dbReference type="EMBL" id="SGXC01000001">
    <property type="protein sequence ID" value="RZS84531.1"/>
    <property type="molecule type" value="Genomic_DNA"/>
</dbReference>
<dbReference type="InterPro" id="IPR006311">
    <property type="entry name" value="TAT_signal"/>
</dbReference>
<evidence type="ECO:0000313" key="3">
    <source>
        <dbReference type="Proteomes" id="UP000292445"/>
    </source>
</evidence>
<dbReference type="PANTHER" id="PTHR42928">
    <property type="entry name" value="TRICARBOXYLATE-BINDING PROTEIN"/>
    <property type="match status" value="1"/>
</dbReference>
<gene>
    <name evidence="2" type="ORF">EV675_0548</name>
</gene>
<dbReference type="Gene3D" id="3.40.190.10">
    <property type="entry name" value="Periplasmic binding protein-like II"/>
    <property type="match status" value="1"/>
</dbReference>
<name>A0A4Q7NHQ8_9BURK</name>
<comment type="similarity">
    <text evidence="1">Belongs to the UPF0065 (bug) family.</text>
</comment>
<dbReference type="PIRSF" id="PIRSF017082">
    <property type="entry name" value="YflP"/>
    <property type="match status" value="1"/>
</dbReference>
<proteinExistence type="inferred from homology"/>
<organism evidence="2 3">
    <name type="scientific">Pigmentiphaga kullae</name>
    <dbReference type="NCBI Taxonomy" id="151784"/>
    <lineage>
        <taxon>Bacteria</taxon>
        <taxon>Pseudomonadati</taxon>
        <taxon>Pseudomonadota</taxon>
        <taxon>Betaproteobacteria</taxon>
        <taxon>Burkholderiales</taxon>
        <taxon>Alcaligenaceae</taxon>
        <taxon>Pigmentiphaga</taxon>
    </lineage>
</organism>
<dbReference type="PROSITE" id="PS51318">
    <property type="entry name" value="TAT"/>
    <property type="match status" value="1"/>
</dbReference>
<protein>
    <submittedName>
        <fullName evidence="2">Tripartite-type tricarboxylate transporter receptor subunit TctC</fullName>
    </submittedName>
</protein>
<accession>A0A4Q7NHQ8</accession>
<keyword evidence="3" id="KW-1185">Reference proteome</keyword>
<dbReference type="InterPro" id="IPR005064">
    <property type="entry name" value="BUG"/>
</dbReference>
<dbReference type="AlphaFoldDB" id="A0A4Q7NHQ8"/>
<evidence type="ECO:0000256" key="1">
    <source>
        <dbReference type="ARBA" id="ARBA00006987"/>
    </source>
</evidence>
<dbReference type="Pfam" id="PF03401">
    <property type="entry name" value="TctC"/>
    <property type="match status" value="1"/>
</dbReference>
<dbReference type="Proteomes" id="UP000292445">
    <property type="component" value="Unassembled WGS sequence"/>
</dbReference>
<dbReference type="InterPro" id="IPR042100">
    <property type="entry name" value="Bug_dom1"/>
</dbReference>
<comment type="caution">
    <text evidence="2">The sequence shown here is derived from an EMBL/GenBank/DDBJ whole genome shotgun (WGS) entry which is preliminary data.</text>
</comment>
<keyword evidence="2" id="KW-0675">Receptor</keyword>
<sequence>MLTRRTFLGIAAGAAITVRPAFGETFPARPVKALLGLSPGGGADLLARILFRSMEAELHQPIVLENRPGAGTTLAAEGTARAEPDGYTMYVATGSYVTSAVLLRERGATLQRSGRGLLDALAPVSLMFTAPYCIAARRGSGLDSIQDVLAQARRRPGELTYASSGMGSQPHFAGELFQSATGTRLLHVPYKGLGPAIVGVLGEQVQLVFSDMNSVFPRHRNGEMKILAVTGDARPALAPDIPTMKESGIAGMDIAAWQGYLVPARTPAARIDVLASAIDRSLRDPAVRDRVLENAGVPADTSPAHFRAFLEKETRLYRRLAESAGIKAGY</sequence>
<dbReference type="CDD" id="cd07012">
    <property type="entry name" value="PBP2_Bug_TTT"/>
    <property type="match status" value="1"/>
</dbReference>
<dbReference type="PANTHER" id="PTHR42928:SF5">
    <property type="entry name" value="BLR1237 PROTEIN"/>
    <property type="match status" value="1"/>
</dbReference>